<proteinExistence type="predicted"/>
<name>A0ABW3GP01_9PROT</name>
<sequence length="228" mass="25909">MMRLIDHWFTRAECARIFPFIGFILLLALQPWLVDLFTALGVAGQAAYLCRCLLALACLFYFRADYRELTDKPARAQVGLALLAGVLVFVLWIAPYPVWLGGSETQAIVAMPMQTGEDLFWLACRWAGSALVVPVIEELFWRSYLMRRLDANDFLTVSPAAVTTYAILLSSVLFAVEHQLWFAGLLAGLVYAWLYRHFQVLWVSIIAHVTTNALLGAWVVFGDHWQYW</sequence>
<feature type="transmembrane region" description="Helical" evidence="1">
    <location>
        <begin position="179"/>
        <end position="195"/>
    </location>
</feature>
<feature type="transmembrane region" description="Helical" evidence="1">
    <location>
        <begin position="76"/>
        <end position="99"/>
    </location>
</feature>
<keyword evidence="3" id="KW-0645">Protease</keyword>
<feature type="domain" description="CAAX prenyl protease 2/Lysostaphin resistance protein A-like" evidence="2">
    <location>
        <begin position="121"/>
        <end position="214"/>
    </location>
</feature>
<dbReference type="InterPro" id="IPR014346">
    <property type="entry name" value="Prenyl_protease-related"/>
</dbReference>
<keyword evidence="3" id="KW-0378">Hydrolase</keyword>
<dbReference type="NCBIfam" id="TIGR03008">
    <property type="entry name" value="pepcterm_CAAX"/>
    <property type="match status" value="1"/>
</dbReference>
<organism evidence="3 4">
    <name type="scientific">Methylophilus glucosoxydans</name>
    <dbReference type="NCBI Taxonomy" id="752553"/>
    <lineage>
        <taxon>Bacteria</taxon>
        <taxon>Pseudomonadati</taxon>
        <taxon>Pseudomonadota</taxon>
        <taxon>Betaproteobacteria</taxon>
        <taxon>Nitrosomonadales</taxon>
        <taxon>Methylophilaceae</taxon>
        <taxon>Methylophilus</taxon>
    </lineage>
</organism>
<accession>A0ABW3GP01</accession>
<comment type="caution">
    <text evidence="3">The sequence shown here is derived from an EMBL/GenBank/DDBJ whole genome shotgun (WGS) entry which is preliminary data.</text>
</comment>
<reference evidence="4" key="1">
    <citation type="journal article" date="2019" name="Int. J. Syst. Evol. Microbiol.">
        <title>The Global Catalogue of Microorganisms (GCM) 10K type strain sequencing project: providing services to taxonomists for standard genome sequencing and annotation.</title>
        <authorList>
            <consortium name="The Broad Institute Genomics Platform"/>
            <consortium name="The Broad Institute Genome Sequencing Center for Infectious Disease"/>
            <person name="Wu L."/>
            <person name="Ma J."/>
        </authorList>
    </citation>
    <scope>NUCLEOTIDE SEQUENCE [LARGE SCALE GENOMIC DNA]</scope>
    <source>
        <strain evidence="4">CCUG 59685</strain>
    </source>
</reference>
<dbReference type="GO" id="GO:0008233">
    <property type="term" value="F:peptidase activity"/>
    <property type="evidence" value="ECO:0007669"/>
    <property type="project" value="UniProtKB-KW"/>
</dbReference>
<dbReference type="RefSeq" id="WP_379077025.1">
    <property type="nucleotide sequence ID" value="NZ_JBHTJW010000003.1"/>
</dbReference>
<keyword evidence="1" id="KW-1133">Transmembrane helix</keyword>
<dbReference type="Pfam" id="PF02517">
    <property type="entry name" value="Rce1-like"/>
    <property type="match status" value="1"/>
</dbReference>
<keyword evidence="4" id="KW-1185">Reference proteome</keyword>
<feature type="transmembrane region" description="Helical" evidence="1">
    <location>
        <begin position="153"/>
        <end position="173"/>
    </location>
</feature>
<dbReference type="InterPro" id="IPR003675">
    <property type="entry name" value="Rce1/LyrA-like_dom"/>
</dbReference>
<keyword evidence="1" id="KW-0472">Membrane</keyword>
<dbReference type="EMBL" id="JBHTJW010000003">
    <property type="protein sequence ID" value="MFD0930476.1"/>
    <property type="molecule type" value="Genomic_DNA"/>
</dbReference>
<feature type="transmembrane region" description="Helical" evidence="1">
    <location>
        <begin position="119"/>
        <end position="141"/>
    </location>
</feature>
<evidence type="ECO:0000259" key="2">
    <source>
        <dbReference type="Pfam" id="PF02517"/>
    </source>
</evidence>
<evidence type="ECO:0000256" key="1">
    <source>
        <dbReference type="SAM" id="Phobius"/>
    </source>
</evidence>
<gene>
    <name evidence="3" type="ORF">ACFQ1T_11890</name>
</gene>
<protein>
    <submittedName>
        <fullName evidence="3">CAAX prenyl protease-related protein</fullName>
    </submittedName>
</protein>
<evidence type="ECO:0000313" key="4">
    <source>
        <dbReference type="Proteomes" id="UP001597106"/>
    </source>
</evidence>
<evidence type="ECO:0000313" key="3">
    <source>
        <dbReference type="EMBL" id="MFD0930476.1"/>
    </source>
</evidence>
<feature type="transmembrane region" description="Helical" evidence="1">
    <location>
        <begin position="20"/>
        <end position="40"/>
    </location>
</feature>
<feature type="transmembrane region" description="Helical" evidence="1">
    <location>
        <begin position="200"/>
        <end position="221"/>
    </location>
</feature>
<dbReference type="GO" id="GO:0006508">
    <property type="term" value="P:proteolysis"/>
    <property type="evidence" value="ECO:0007669"/>
    <property type="project" value="UniProtKB-KW"/>
</dbReference>
<dbReference type="Proteomes" id="UP001597106">
    <property type="component" value="Unassembled WGS sequence"/>
</dbReference>
<feature type="transmembrane region" description="Helical" evidence="1">
    <location>
        <begin position="46"/>
        <end position="64"/>
    </location>
</feature>
<keyword evidence="1" id="KW-0812">Transmembrane</keyword>